<feature type="compositionally biased region" description="Low complexity" evidence="1">
    <location>
        <begin position="357"/>
        <end position="382"/>
    </location>
</feature>
<dbReference type="PANTHER" id="PTHR38248:SF2">
    <property type="entry name" value="FUNK1 11"/>
    <property type="match status" value="1"/>
</dbReference>
<dbReference type="InterPro" id="IPR040976">
    <property type="entry name" value="Pkinase_fungal"/>
</dbReference>
<name>A0A5K1JY72_9APHY</name>
<dbReference type="AlphaFoldDB" id="A0A5K1JY72"/>
<dbReference type="SUPFAM" id="SSF56112">
    <property type="entry name" value="Protein kinase-like (PK-like)"/>
    <property type="match status" value="1"/>
</dbReference>
<evidence type="ECO:0000256" key="1">
    <source>
        <dbReference type="SAM" id="MobiDB-lite"/>
    </source>
</evidence>
<dbReference type="Gene3D" id="1.10.510.10">
    <property type="entry name" value="Transferase(Phosphotransferase) domain 1"/>
    <property type="match status" value="1"/>
</dbReference>
<sequence>MMMAKSAVALDCDDFARAFLPQSVATYNSASSSRHIFSSLEHADALSDHEISELIIHAFNGNLVAEGSTMSHFRPYAVTLLNTSTSNAAIFRAEDTKTSAQPSWVEQRIPLSFFRHCVGSDPFDTTSHDDEYGEIKMVRSKVFNHLNAAVELLFAAQQRVFLFSLVIIGRRFRLLRWDRAGIITTPSIDYYEQPDLLCDYVWRLSHLDDAALGFDPSATRVLPGDVNFLTMDFAALENPNDADHAERVLRDNESTDPTTFEYARTLFRTSLASDWPRYKVQVSCGTTDRNFLIGRPTFRASGVFGRGTRGYVALDCKTDVLQKLNGAGVENIPTLLCHGDVYDQRTVTGEWWERGQSLSSLPSPPCALSSTPSSRMRSTSPSSKKRKRVNDNAEDPTLCSQADVPLRQHRHYRIVVAEVALPLDHFRNGKQLASIILDAMQGKLSLSATNPTTLILHRDISGGNILIHPRVRRNEDGVHTIVWGGILSDWELSKPVDDEHSPSKATQAEQVGTYQFMSVNLLSHPSKAVKISDELESFFHVLVYYSIRYLRSNCAHPMSYIDNYFNNYAGPDVCTHAVGNRWQ</sequence>
<feature type="region of interest" description="Disordered" evidence="1">
    <location>
        <begin position="356"/>
        <end position="402"/>
    </location>
</feature>
<dbReference type="PANTHER" id="PTHR38248">
    <property type="entry name" value="FUNK1 6"/>
    <property type="match status" value="1"/>
</dbReference>
<dbReference type="EMBL" id="LR726568">
    <property type="protein sequence ID" value="VWO97853.1"/>
    <property type="molecule type" value="Genomic_DNA"/>
</dbReference>
<reference evidence="3" key="1">
    <citation type="submission" date="2019-10" db="EMBL/GenBank/DDBJ databases">
        <authorList>
            <person name="Nor Muhammad N."/>
        </authorList>
    </citation>
    <scope>NUCLEOTIDE SEQUENCE</scope>
</reference>
<protein>
    <submittedName>
        <fullName evidence="3">HsvB</fullName>
    </submittedName>
</protein>
<organism evidence="3">
    <name type="scientific">Ganoderma boninense</name>
    <dbReference type="NCBI Taxonomy" id="34458"/>
    <lineage>
        <taxon>Eukaryota</taxon>
        <taxon>Fungi</taxon>
        <taxon>Dikarya</taxon>
        <taxon>Basidiomycota</taxon>
        <taxon>Agaricomycotina</taxon>
        <taxon>Agaricomycetes</taxon>
        <taxon>Polyporales</taxon>
        <taxon>Polyporaceae</taxon>
        <taxon>Ganoderma</taxon>
    </lineage>
</organism>
<accession>A0A5K1JY72</accession>
<proteinExistence type="predicted"/>
<gene>
    <name evidence="3" type="primary">Q58PW9</name>
</gene>
<dbReference type="InterPro" id="IPR011009">
    <property type="entry name" value="Kinase-like_dom_sf"/>
</dbReference>
<dbReference type="Pfam" id="PF17667">
    <property type="entry name" value="Pkinase_fungal"/>
    <property type="match status" value="1"/>
</dbReference>
<evidence type="ECO:0000259" key="2">
    <source>
        <dbReference type="Pfam" id="PF17667"/>
    </source>
</evidence>
<feature type="domain" description="Fungal-type protein kinase" evidence="2">
    <location>
        <begin position="141"/>
        <end position="544"/>
    </location>
</feature>
<evidence type="ECO:0000313" key="3">
    <source>
        <dbReference type="EMBL" id="VWO97853.1"/>
    </source>
</evidence>